<keyword evidence="2" id="KW-0677">Repeat</keyword>
<dbReference type="Gene3D" id="2.60.40.10">
    <property type="entry name" value="Immunoglobulins"/>
    <property type="match status" value="2"/>
</dbReference>
<name>B9XA80_PEDPL</name>
<dbReference type="SMART" id="SM00237">
    <property type="entry name" value="Calx_beta"/>
    <property type="match status" value="1"/>
</dbReference>
<keyword evidence="4" id="KW-0406">Ion transport</keyword>
<dbReference type="EMBL" id="ABOX02000001">
    <property type="protein sequence ID" value="EEF63421.1"/>
    <property type="molecule type" value="Genomic_DNA"/>
</dbReference>
<accession>B9XA80</accession>
<organism evidence="6 7">
    <name type="scientific">Pedosphaera parvula (strain Ellin514)</name>
    <dbReference type="NCBI Taxonomy" id="320771"/>
    <lineage>
        <taxon>Bacteria</taxon>
        <taxon>Pseudomonadati</taxon>
        <taxon>Verrucomicrobiota</taxon>
        <taxon>Pedosphaerae</taxon>
        <taxon>Pedosphaerales</taxon>
        <taxon>Pedosphaeraceae</taxon>
        <taxon>Pedosphaera</taxon>
    </lineage>
</organism>
<proteinExistence type="predicted"/>
<dbReference type="InterPro" id="IPR003644">
    <property type="entry name" value="Calx_beta"/>
</dbReference>
<dbReference type="STRING" id="320771.Cflav_PD6056"/>
<keyword evidence="6" id="KW-0401">Integrin</keyword>
<evidence type="ECO:0000313" key="7">
    <source>
        <dbReference type="Proteomes" id="UP000003688"/>
    </source>
</evidence>
<dbReference type="PANTHER" id="PTHR11878">
    <property type="entry name" value="SODIUM/CALCIUM EXCHANGER"/>
    <property type="match status" value="1"/>
</dbReference>
<comment type="caution">
    <text evidence="6">The sequence shown here is derived from an EMBL/GenBank/DDBJ whole genome shotgun (WGS) entry which is preliminary data.</text>
</comment>
<dbReference type="InterPro" id="IPR015919">
    <property type="entry name" value="Cadherin-like_sf"/>
</dbReference>
<gene>
    <name evidence="6" type="ORF">Cflav_PD6056</name>
</gene>
<dbReference type="InterPro" id="IPR051171">
    <property type="entry name" value="CaCA"/>
</dbReference>
<dbReference type="Proteomes" id="UP000003688">
    <property type="component" value="Unassembled WGS sequence"/>
</dbReference>
<dbReference type="SUPFAM" id="SSF49313">
    <property type="entry name" value="Cadherin-like"/>
    <property type="match status" value="2"/>
</dbReference>
<dbReference type="GO" id="GO:0016020">
    <property type="term" value="C:membrane"/>
    <property type="evidence" value="ECO:0007669"/>
    <property type="project" value="InterPro"/>
</dbReference>
<dbReference type="AlphaFoldDB" id="B9XA80"/>
<dbReference type="GO" id="GO:0005509">
    <property type="term" value="F:calcium ion binding"/>
    <property type="evidence" value="ECO:0007669"/>
    <property type="project" value="InterPro"/>
</dbReference>
<reference evidence="6 7" key="1">
    <citation type="journal article" date="2011" name="J. Bacteriol.">
        <title>Genome sequence of 'Pedosphaera parvula' Ellin514, an aerobic Verrucomicrobial isolate from pasture soil.</title>
        <authorList>
            <person name="Kant R."/>
            <person name="van Passel M.W."/>
            <person name="Sangwan P."/>
            <person name="Palva A."/>
            <person name="Lucas S."/>
            <person name="Copeland A."/>
            <person name="Lapidus A."/>
            <person name="Glavina Del Rio T."/>
            <person name="Dalin E."/>
            <person name="Tice H."/>
            <person name="Bruce D."/>
            <person name="Goodwin L."/>
            <person name="Pitluck S."/>
            <person name="Chertkov O."/>
            <person name="Larimer F.W."/>
            <person name="Land M.L."/>
            <person name="Hauser L."/>
            <person name="Brettin T.S."/>
            <person name="Detter J.C."/>
            <person name="Han S."/>
            <person name="de Vos W.M."/>
            <person name="Janssen P.H."/>
            <person name="Smidt H."/>
        </authorList>
    </citation>
    <scope>NUCLEOTIDE SEQUENCE [LARGE SCALE GENOMIC DNA]</scope>
    <source>
        <strain evidence="6 7">Ellin514</strain>
    </source>
</reference>
<dbReference type="GO" id="GO:0030001">
    <property type="term" value="P:metal ion transport"/>
    <property type="evidence" value="ECO:0007669"/>
    <property type="project" value="TreeGrafter"/>
</dbReference>
<keyword evidence="1" id="KW-0732">Signal</keyword>
<protein>
    <submittedName>
        <fullName evidence="6">Na-Ca exchanger/integrin-beta4</fullName>
    </submittedName>
</protein>
<keyword evidence="3" id="KW-0106">Calcium</keyword>
<dbReference type="Pfam" id="PF05345">
    <property type="entry name" value="He_PIG"/>
    <property type="match status" value="2"/>
</dbReference>
<sequence length="846" mass="89129">MNVLDNESATLSIILPGSASEADGTIQGIINASAAPDNDITVSLASSDTNTIQIPPSITISAGQTSSVFTATILNDTRINWDRSILLTAHVANWIDGTAAVLIHDDENTNLTLQLPAQARQSNGTITNGGRVLIQGIVATNLSLSLSSSDTTKLQVPALITIPSGQTSAFFNLILPNNIQTNGTQSVQVTASAMGFATVGASVSIIDSQTPPLPIYLNPPNLTTNNPVFVQLSWRPGVGEGVEQLVNGTFELGDLTGWSTTGNTNAAFLVEDGTIPPASGDIVSAPFSGGYSLLGEQSTVPGFLELSQDIWLPTNVPSVTLSWVDMIRNFNGSFDTNQQFRVEIRNTNNVILAVPFKTEAGDLALAEWTQRSADLTPYKGQAIRVAFVVDASQDFFDLHLDEISIRAANPPLTTYDIYLSTNSLPGAPDLFGSTTNTFCTLSNLNAFQNYYWQIVARRASETPGPIWSFSCLPTLLINDVSLREGNSGTTNATFTVTLAGNNGQIVSVSFSTLDGTANAPADYTTTNGTLTFNPGETSKTFSVRVKGDTNNEPDETFFIVLSNPTNAVLARAQATGIILNDDLKQPILAGIPNAVINELTAFVYTNSATGSSFSDVPLSYSLDAGAPAGAQINSQTGIFTWTPTEAQGPGLYAITVRVSENSSPPRSDAKTFSITVNEVNSAPSLGIISNLTVHAGSLVSFTATAVDGDIPTNHLIFSLGAGAPSGAGIGATNGFFSWLTSEANEGTNSITVLVTDDGSPNLTASRTFTVVVAPRPQINSFALNGAGFCISWTAIPGMTYRVQSKNTIYGAWLDLPGLVTAASPMAQKCDNSGLSLERFYRIQLVP</sequence>
<dbReference type="RefSeq" id="WP_007412728.1">
    <property type="nucleotide sequence ID" value="NZ_ABOX02000001.1"/>
</dbReference>
<evidence type="ECO:0000313" key="6">
    <source>
        <dbReference type="EMBL" id="EEF63421.1"/>
    </source>
</evidence>
<evidence type="ECO:0000259" key="5">
    <source>
        <dbReference type="SMART" id="SM00237"/>
    </source>
</evidence>
<dbReference type="Gene3D" id="2.60.40.2030">
    <property type="match status" value="1"/>
</dbReference>
<dbReference type="GO" id="GO:0007229">
    <property type="term" value="P:integrin-mediated signaling pathway"/>
    <property type="evidence" value="ECO:0007669"/>
    <property type="project" value="UniProtKB-KW"/>
</dbReference>
<dbReference type="CDD" id="cd11304">
    <property type="entry name" value="Cadherin_repeat"/>
    <property type="match status" value="1"/>
</dbReference>
<keyword evidence="4" id="KW-0813">Transport</keyword>
<dbReference type="OrthoDB" id="418066at2"/>
<dbReference type="Pfam" id="PF03160">
    <property type="entry name" value="Calx-beta"/>
    <property type="match status" value="1"/>
</dbReference>
<evidence type="ECO:0000256" key="2">
    <source>
        <dbReference type="ARBA" id="ARBA00022737"/>
    </source>
</evidence>
<evidence type="ECO:0000256" key="4">
    <source>
        <dbReference type="ARBA" id="ARBA00023065"/>
    </source>
</evidence>
<evidence type="ECO:0000256" key="1">
    <source>
        <dbReference type="ARBA" id="ARBA00022729"/>
    </source>
</evidence>
<dbReference type="InterPro" id="IPR013783">
    <property type="entry name" value="Ig-like_fold"/>
</dbReference>
<evidence type="ECO:0000256" key="3">
    <source>
        <dbReference type="ARBA" id="ARBA00022837"/>
    </source>
</evidence>
<keyword evidence="7" id="KW-1185">Reference proteome</keyword>
<dbReference type="PANTHER" id="PTHR11878:SF65">
    <property type="entry name" value="NA_CA-EXCHANGE PROTEIN, ISOFORM G"/>
    <property type="match status" value="1"/>
</dbReference>
<dbReference type="Gene3D" id="2.60.120.260">
    <property type="entry name" value="Galactose-binding domain-like"/>
    <property type="match status" value="1"/>
</dbReference>
<dbReference type="SUPFAM" id="SSF141072">
    <property type="entry name" value="CalX-like"/>
    <property type="match status" value="2"/>
</dbReference>
<dbReference type="InterPro" id="IPR038081">
    <property type="entry name" value="CalX-like_sf"/>
</dbReference>
<feature type="domain" description="Calx-beta" evidence="5">
    <location>
        <begin position="475"/>
        <end position="562"/>
    </location>
</feature>